<name>A0A109N1V0_9BACI</name>
<comment type="caution">
    <text evidence="1">The sequence shown here is derived from an EMBL/GenBank/DDBJ whole genome shotgun (WGS) entry which is preliminary data.</text>
</comment>
<sequence length="249" mass="28954">MNQFFLGLSISLILLSVQPHIITSAETELHDKLIYDTLLTTLDPYISEEVVHYYGYYKQYGLFDARIIKVIRKSEGSYSFTVTVQVNTFEHAHNPPYGKETITFDVSPFGVKVIDFVHKGDEEEMKIKEFYEKVLSDILQTFNLRLESFSKYSYEQLLYKSEKQKEYKVLSDIVTDIIVNDLNPDIKPPYKNVIDPVTFIKGTQGYILFKSPDGTNIVLQVAMENGIWVVVEKKNKQGEKMQNELIWYM</sequence>
<evidence type="ECO:0008006" key="3">
    <source>
        <dbReference type="Google" id="ProtNLM"/>
    </source>
</evidence>
<dbReference type="Proteomes" id="UP000064189">
    <property type="component" value="Unassembled WGS sequence"/>
</dbReference>
<gene>
    <name evidence="1" type="ORF">AS888_05415</name>
</gene>
<organism evidence="1 2">
    <name type="scientific">Peribacillus simplex</name>
    <dbReference type="NCBI Taxonomy" id="1478"/>
    <lineage>
        <taxon>Bacteria</taxon>
        <taxon>Bacillati</taxon>
        <taxon>Bacillota</taxon>
        <taxon>Bacilli</taxon>
        <taxon>Bacillales</taxon>
        <taxon>Bacillaceae</taxon>
        <taxon>Peribacillus</taxon>
    </lineage>
</organism>
<reference evidence="1 2" key="1">
    <citation type="submission" date="2015-11" db="EMBL/GenBank/DDBJ databases">
        <title>Genome Sequence of Bacillus simplex strain VanAntwerpen2.</title>
        <authorList>
            <person name="Couger M.B."/>
        </authorList>
    </citation>
    <scope>NUCLEOTIDE SEQUENCE [LARGE SCALE GENOMIC DNA]</scope>
    <source>
        <strain evidence="1 2">VanAntwerpen02</strain>
    </source>
</reference>
<proteinExistence type="predicted"/>
<evidence type="ECO:0000313" key="2">
    <source>
        <dbReference type="Proteomes" id="UP000064189"/>
    </source>
</evidence>
<dbReference type="InterPro" id="IPR024984">
    <property type="entry name" value="DUF3888"/>
</dbReference>
<keyword evidence="2" id="KW-1185">Reference proteome</keyword>
<dbReference type="Pfam" id="PF13027">
    <property type="entry name" value="DUF3888"/>
    <property type="match status" value="1"/>
</dbReference>
<dbReference type="AlphaFoldDB" id="A0A109N1V0"/>
<dbReference type="RefSeq" id="WP_061140923.1">
    <property type="nucleotide sequence ID" value="NZ_LNNH01000010.1"/>
</dbReference>
<dbReference type="EMBL" id="LNNH01000010">
    <property type="protein sequence ID" value="KWW21923.1"/>
    <property type="molecule type" value="Genomic_DNA"/>
</dbReference>
<accession>A0A109N1V0</accession>
<protein>
    <recommendedName>
        <fullName evidence="3">DUF3888 domain-containing protein</fullName>
    </recommendedName>
</protein>
<evidence type="ECO:0000313" key="1">
    <source>
        <dbReference type="EMBL" id="KWW21923.1"/>
    </source>
</evidence>